<proteinExistence type="predicted"/>
<feature type="transmembrane region" description="Helical" evidence="1">
    <location>
        <begin position="12"/>
        <end position="32"/>
    </location>
</feature>
<sequence length="83" mass="9032">MTQKLNAKALALALGIMWSLGVLFLSITALISESYLHNFVEFLSSIYLGYSLSLAGIVIGMVWGFLDAAIGGFVIAWLYNKLT</sequence>
<keyword evidence="1" id="KW-0472">Membrane</keyword>
<dbReference type="AlphaFoldDB" id="A0A1W1D6A7"/>
<keyword evidence="1" id="KW-1133">Transmembrane helix</keyword>
<reference evidence="2" key="1">
    <citation type="submission" date="2016-10" db="EMBL/GenBank/DDBJ databases">
        <authorList>
            <person name="de Groot N.N."/>
        </authorList>
    </citation>
    <scope>NUCLEOTIDE SEQUENCE</scope>
</reference>
<dbReference type="NCBIfam" id="NF037947">
    <property type="entry name" value="holin_4"/>
    <property type="match status" value="1"/>
</dbReference>
<name>A0A1W1D6A7_9ZZZZ</name>
<keyword evidence="1" id="KW-0812">Transmembrane</keyword>
<dbReference type="EMBL" id="FPHQ01000059">
    <property type="protein sequence ID" value="SFV76159.1"/>
    <property type="molecule type" value="Genomic_DNA"/>
</dbReference>
<protein>
    <submittedName>
        <fullName evidence="2">Uncharacterized protein</fullName>
    </submittedName>
</protein>
<evidence type="ECO:0000256" key="1">
    <source>
        <dbReference type="SAM" id="Phobius"/>
    </source>
</evidence>
<gene>
    <name evidence="2" type="ORF">MNB_SUP05-10-49</name>
</gene>
<feature type="transmembrane region" description="Helical" evidence="1">
    <location>
        <begin position="52"/>
        <end position="79"/>
    </location>
</feature>
<accession>A0A1W1D6A7</accession>
<organism evidence="2">
    <name type="scientific">hydrothermal vent metagenome</name>
    <dbReference type="NCBI Taxonomy" id="652676"/>
    <lineage>
        <taxon>unclassified sequences</taxon>
        <taxon>metagenomes</taxon>
        <taxon>ecological metagenomes</taxon>
    </lineage>
</organism>
<evidence type="ECO:0000313" key="2">
    <source>
        <dbReference type="EMBL" id="SFV76159.1"/>
    </source>
</evidence>